<dbReference type="InterPro" id="IPR002156">
    <property type="entry name" value="RNaseH_domain"/>
</dbReference>
<dbReference type="SUPFAM" id="SSF53098">
    <property type="entry name" value="Ribonuclease H-like"/>
    <property type="match status" value="1"/>
</dbReference>
<dbReference type="Gene3D" id="3.30.420.10">
    <property type="entry name" value="Ribonuclease H-like superfamily/Ribonuclease H"/>
    <property type="match status" value="1"/>
</dbReference>
<dbReference type="PANTHER" id="PTHR47723">
    <property type="entry name" value="OS05G0353850 PROTEIN"/>
    <property type="match status" value="1"/>
</dbReference>
<comment type="caution">
    <text evidence="2">The sequence shown here is derived from an EMBL/GenBank/DDBJ whole genome shotgun (WGS) entry which is preliminary data.</text>
</comment>
<keyword evidence="3" id="KW-1185">Reference proteome</keyword>
<feature type="domain" description="RNase H type-1" evidence="1">
    <location>
        <begin position="50"/>
        <end position="157"/>
    </location>
</feature>
<dbReference type="GO" id="GO:0003676">
    <property type="term" value="F:nucleic acid binding"/>
    <property type="evidence" value="ECO:0007669"/>
    <property type="project" value="InterPro"/>
</dbReference>
<dbReference type="InterPro" id="IPR053151">
    <property type="entry name" value="RNase_H-like"/>
</dbReference>
<sequence length="172" mass="19059">MGELGGASQRWMIGWRNAQLRAAAGNASMVGVEVREIKWFPPPQGWVKINTDGAVKMTNGYAYAGAVVRDYHEDWSAGCSRNIGYTTVEEAEMWGSLGVRQAILETDCLPAVKALTGGKAERLCTGLGRATRALMDRPWKVKVEHVYRKGNQVADIFTRLTTDHERGLQMFL</sequence>
<dbReference type="Pfam" id="PF13456">
    <property type="entry name" value="RVT_3"/>
    <property type="match status" value="1"/>
</dbReference>
<dbReference type="EMBL" id="JAHUZN010000011">
    <property type="protein sequence ID" value="KAG8477085.1"/>
    <property type="molecule type" value="Genomic_DNA"/>
</dbReference>
<reference evidence="2 3" key="1">
    <citation type="journal article" date="2021" name="bioRxiv">
        <title>The Gossypium anomalum genome as a resource for cotton improvement and evolutionary analysis of hybrid incompatibility.</title>
        <authorList>
            <person name="Grover C.E."/>
            <person name="Yuan D."/>
            <person name="Arick M.A."/>
            <person name="Miller E.R."/>
            <person name="Hu G."/>
            <person name="Peterson D.G."/>
            <person name="Wendel J.F."/>
            <person name="Udall J.A."/>
        </authorList>
    </citation>
    <scope>NUCLEOTIDE SEQUENCE [LARGE SCALE GENOMIC DNA]</scope>
    <source>
        <strain evidence="2">JFW-Udall</strain>
        <tissue evidence="2">Leaf</tissue>
    </source>
</reference>
<dbReference type="OrthoDB" id="930973at2759"/>
<dbReference type="PANTHER" id="PTHR47723:SF19">
    <property type="entry name" value="POLYNUCLEOTIDYL TRANSFERASE, RIBONUCLEASE H-LIKE SUPERFAMILY PROTEIN"/>
    <property type="match status" value="1"/>
</dbReference>
<evidence type="ECO:0000259" key="1">
    <source>
        <dbReference type="Pfam" id="PF13456"/>
    </source>
</evidence>
<protein>
    <recommendedName>
        <fullName evidence="1">RNase H type-1 domain-containing protein</fullName>
    </recommendedName>
</protein>
<dbReference type="InterPro" id="IPR036397">
    <property type="entry name" value="RNaseH_sf"/>
</dbReference>
<evidence type="ECO:0000313" key="2">
    <source>
        <dbReference type="EMBL" id="KAG8477085.1"/>
    </source>
</evidence>
<dbReference type="AlphaFoldDB" id="A0A8J5YGE5"/>
<dbReference type="InterPro" id="IPR044730">
    <property type="entry name" value="RNase_H-like_dom_plant"/>
</dbReference>
<dbReference type="CDD" id="cd06222">
    <property type="entry name" value="RNase_H_like"/>
    <property type="match status" value="1"/>
</dbReference>
<evidence type="ECO:0000313" key="3">
    <source>
        <dbReference type="Proteomes" id="UP000701853"/>
    </source>
</evidence>
<dbReference type="Proteomes" id="UP000701853">
    <property type="component" value="Chromosome 11"/>
</dbReference>
<organism evidence="2 3">
    <name type="scientific">Gossypium anomalum</name>
    <dbReference type="NCBI Taxonomy" id="47600"/>
    <lineage>
        <taxon>Eukaryota</taxon>
        <taxon>Viridiplantae</taxon>
        <taxon>Streptophyta</taxon>
        <taxon>Embryophyta</taxon>
        <taxon>Tracheophyta</taxon>
        <taxon>Spermatophyta</taxon>
        <taxon>Magnoliopsida</taxon>
        <taxon>eudicotyledons</taxon>
        <taxon>Gunneridae</taxon>
        <taxon>Pentapetalae</taxon>
        <taxon>rosids</taxon>
        <taxon>malvids</taxon>
        <taxon>Malvales</taxon>
        <taxon>Malvaceae</taxon>
        <taxon>Malvoideae</taxon>
        <taxon>Gossypium</taxon>
    </lineage>
</organism>
<dbReference type="GO" id="GO:0004523">
    <property type="term" value="F:RNA-DNA hybrid ribonuclease activity"/>
    <property type="evidence" value="ECO:0007669"/>
    <property type="project" value="InterPro"/>
</dbReference>
<gene>
    <name evidence="2" type="ORF">CXB51_029945</name>
</gene>
<proteinExistence type="predicted"/>
<name>A0A8J5YGE5_9ROSI</name>
<accession>A0A8J5YGE5</accession>
<dbReference type="InterPro" id="IPR012337">
    <property type="entry name" value="RNaseH-like_sf"/>
</dbReference>